<feature type="binding site" evidence="9">
    <location>
        <position position="69"/>
    </location>
    <ligand>
        <name>S-adenosyl-L-methionine</name>
        <dbReference type="ChEBI" id="CHEBI:59789"/>
    </ligand>
</feature>
<dbReference type="OrthoDB" id="9802090at2"/>
<evidence type="ECO:0000256" key="8">
    <source>
        <dbReference type="ARBA" id="ARBA00060767"/>
    </source>
</evidence>
<evidence type="ECO:0000256" key="5">
    <source>
        <dbReference type="ARBA" id="ARBA00022691"/>
    </source>
</evidence>
<feature type="binding site" evidence="9">
    <location>
        <position position="44"/>
    </location>
    <ligand>
        <name>S-adenosyl-L-methionine</name>
        <dbReference type="ChEBI" id="CHEBI:59789"/>
    </ligand>
</feature>
<dbReference type="PANTHER" id="PTHR23417">
    <property type="entry name" value="3-DEOXY-D-MANNO-OCTULOSONIC-ACID TRANSFERASE/TRNA GUANINE-N 7 - -METHYLTRANSFERASE"/>
    <property type="match status" value="1"/>
</dbReference>
<evidence type="ECO:0000313" key="11">
    <source>
        <dbReference type="Proteomes" id="UP000294321"/>
    </source>
</evidence>
<dbReference type="Proteomes" id="UP000294321">
    <property type="component" value="Chromosome"/>
</dbReference>
<evidence type="ECO:0000256" key="9">
    <source>
        <dbReference type="HAMAP-Rule" id="MF_01057"/>
    </source>
</evidence>
<dbReference type="PANTHER" id="PTHR23417:SF14">
    <property type="entry name" value="PENTACOTRIPEPTIDE-REPEAT REGION OF PRORP DOMAIN-CONTAINING PROTEIN"/>
    <property type="match status" value="1"/>
</dbReference>
<dbReference type="GO" id="GO:0008176">
    <property type="term" value="F:tRNA (guanine(46)-N7)-methyltransferase activity"/>
    <property type="evidence" value="ECO:0007669"/>
    <property type="project" value="UniProtKB-UniRule"/>
</dbReference>
<feature type="binding site" evidence="9">
    <location>
        <position position="118"/>
    </location>
    <ligand>
        <name>S-adenosyl-L-methionine</name>
        <dbReference type="ChEBI" id="CHEBI:59789"/>
    </ligand>
</feature>
<comment type="pathway">
    <text evidence="7 9">tRNA modification; N(7)-methylguanine-tRNA biosynthesis.</text>
</comment>
<protein>
    <recommendedName>
        <fullName evidence="9">tRNA (guanine-N(7)-)-methyltransferase</fullName>
        <ecNumber evidence="9">2.1.1.33</ecNumber>
    </recommendedName>
    <alternativeName>
        <fullName evidence="9">tRNA (guanine(46)-N(7))-methyltransferase</fullName>
    </alternativeName>
    <alternativeName>
        <fullName evidence="9">tRNA(m7G46)-methyltransferase</fullName>
    </alternativeName>
</protein>
<organism evidence="10 11">
    <name type="scientific">Acetilactobacillus jinshanensis</name>
    <dbReference type="NCBI Taxonomy" id="1720083"/>
    <lineage>
        <taxon>Bacteria</taxon>
        <taxon>Bacillati</taxon>
        <taxon>Bacillota</taxon>
        <taxon>Bacilli</taxon>
        <taxon>Lactobacillales</taxon>
        <taxon>Lactobacillaceae</taxon>
        <taxon>Acetilactobacillus</taxon>
    </lineage>
</organism>
<dbReference type="SUPFAM" id="SSF53335">
    <property type="entry name" value="S-adenosyl-L-methionine-dependent methyltransferases"/>
    <property type="match status" value="1"/>
</dbReference>
<dbReference type="FunFam" id="3.40.50.150:FF:000035">
    <property type="entry name" value="tRNA (guanine-N(7)-)-methyltransferase"/>
    <property type="match status" value="1"/>
</dbReference>
<dbReference type="UniPathway" id="UPA00989"/>
<keyword evidence="4 9" id="KW-0808">Transferase</keyword>
<evidence type="ECO:0000256" key="1">
    <source>
        <dbReference type="ARBA" id="ARBA00000142"/>
    </source>
</evidence>
<dbReference type="GO" id="GO:0043527">
    <property type="term" value="C:tRNA methyltransferase complex"/>
    <property type="evidence" value="ECO:0007669"/>
    <property type="project" value="TreeGrafter"/>
</dbReference>
<dbReference type="InterPro" id="IPR003358">
    <property type="entry name" value="tRNA_(Gua-N-7)_MeTrfase_Trmb"/>
</dbReference>
<dbReference type="EMBL" id="CP034726">
    <property type="protein sequence ID" value="QBP18684.1"/>
    <property type="molecule type" value="Genomic_DNA"/>
</dbReference>
<feature type="binding site" evidence="9">
    <location>
        <position position="154"/>
    </location>
    <ligand>
        <name>substrate</name>
    </ligand>
</feature>
<keyword evidence="5 9" id="KW-0949">S-adenosyl-L-methionine</keyword>
<comment type="catalytic activity">
    <reaction evidence="1 9">
        <text>guanosine(46) in tRNA + S-adenosyl-L-methionine = N(7)-methylguanosine(46) in tRNA + S-adenosyl-L-homocysteine</text>
        <dbReference type="Rhea" id="RHEA:42708"/>
        <dbReference type="Rhea" id="RHEA-COMP:10188"/>
        <dbReference type="Rhea" id="RHEA-COMP:10189"/>
        <dbReference type="ChEBI" id="CHEBI:57856"/>
        <dbReference type="ChEBI" id="CHEBI:59789"/>
        <dbReference type="ChEBI" id="CHEBI:74269"/>
        <dbReference type="ChEBI" id="CHEBI:74480"/>
        <dbReference type="EC" id="2.1.1.33"/>
    </reaction>
</comment>
<dbReference type="Gene3D" id="3.40.50.150">
    <property type="entry name" value="Vaccinia Virus protein VP39"/>
    <property type="match status" value="1"/>
</dbReference>
<dbReference type="InterPro" id="IPR055361">
    <property type="entry name" value="tRNA_methyltr_TrmB_bact"/>
</dbReference>
<keyword evidence="3 9" id="KW-0489">Methyltransferase</keyword>
<dbReference type="Pfam" id="PF02390">
    <property type="entry name" value="Methyltransf_4"/>
    <property type="match status" value="1"/>
</dbReference>
<dbReference type="PROSITE" id="PS51625">
    <property type="entry name" value="SAM_MT_TRMB"/>
    <property type="match status" value="1"/>
</dbReference>
<gene>
    <name evidence="9 10" type="primary">trmB</name>
    <name evidence="10" type="ORF">ELX58_05985</name>
</gene>
<evidence type="ECO:0000256" key="7">
    <source>
        <dbReference type="ARBA" id="ARBA00060552"/>
    </source>
</evidence>
<evidence type="ECO:0000256" key="3">
    <source>
        <dbReference type="ARBA" id="ARBA00022603"/>
    </source>
</evidence>
<evidence type="ECO:0000256" key="2">
    <source>
        <dbReference type="ARBA" id="ARBA00003015"/>
    </source>
</evidence>
<proteinExistence type="inferred from homology"/>
<dbReference type="NCBIfam" id="TIGR00091">
    <property type="entry name" value="tRNA (guanosine(46)-N7)-methyltransferase TrmB"/>
    <property type="match status" value="1"/>
</dbReference>
<keyword evidence="6 9" id="KW-0819">tRNA processing</keyword>
<comment type="caution">
    <text evidence="9">Lacks conserved residue(s) required for the propagation of feature annotation.</text>
</comment>
<keyword evidence="11" id="KW-1185">Reference proteome</keyword>
<evidence type="ECO:0000256" key="4">
    <source>
        <dbReference type="ARBA" id="ARBA00022679"/>
    </source>
</evidence>
<evidence type="ECO:0000313" key="10">
    <source>
        <dbReference type="EMBL" id="QBP18684.1"/>
    </source>
</evidence>
<dbReference type="RefSeq" id="WP_133442242.1">
    <property type="nucleotide sequence ID" value="NZ_CP034726.1"/>
</dbReference>
<evidence type="ECO:0000256" key="6">
    <source>
        <dbReference type="ARBA" id="ARBA00022694"/>
    </source>
</evidence>
<dbReference type="CDD" id="cd02440">
    <property type="entry name" value="AdoMet_MTases"/>
    <property type="match status" value="1"/>
</dbReference>
<sequence length="217" mass="25397">MRARHKKWAAPYIAAHPQTIVTDPDQLQGEWEDRFPKKQPIYLEIGTGKGQFIDTIAKLHPEINFIGIELEESVVAMALKKVIAHHRSNVQLIEGNANQVVDFFKPHQIQCLFLNFSDPWPKKRHAKRRLTSSRFLPRYHEILAPNAPIKFKTDNRNFFEYSLKSMNNYGLKFDDITLDLHHSKENEHNIVTEYEEKTMSHGPIYRIVAHFPDKTDK</sequence>
<dbReference type="KEGG" id="lji:ELX58_05985"/>
<comment type="function">
    <text evidence="2 9">Catalyzes the formation of N(7)-methylguanine at position 46 (m7G46) in tRNA.</text>
</comment>
<dbReference type="InterPro" id="IPR029063">
    <property type="entry name" value="SAM-dependent_MTases_sf"/>
</dbReference>
<name>A0A4P6ZLP0_9LACO</name>
<dbReference type="NCBIfam" id="NF001080">
    <property type="entry name" value="PRK00121.2-2"/>
    <property type="match status" value="1"/>
</dbReference>
<reference evidence="11" key="1">
    <citation type="submission" date="2018-12" db="EMBL/GenBank/DDBJ databases">
        <title>A new species of lactobacillus.</title>
        <authorList>
            <person name="Jian Y."/>
            <person name="Xin L."/>
            <person name="Hong Z.J."/>
            <person name="Ming L.Z."/>
            <person name="Hong X.Z."/>
        </authorList>
    </citation>
    <scope>NUCLEOTIDE SEQUENCE [LARGE SCALE GENOMIC DNA]</scope>
    <source>
        <strain evidence="11">HSLZ-75</strain>
    </source>
</reference>
<dbReference type="EC" id="2.1.1.33" evidence="9"/>
<feature type="binding site" evidence="9">
    <location>
        <position position="122"/>
    </location>
    <ligand>
        <name>substrate</name>
    </ligand>
</feature>
<accession>A0A4P6ZLP0</accession>
<feature type="binding site" evidence="9">
    <location>
        <begin position="192"/>
        <end position="195"/>
    </location>
    <ligand>
        <name>substrate</name>
    </ligand>
</feature>
<feature type="binding site" evidence="9">
    <location>
        <position position="96"/>
    </location>
    <ligand>
        <name>S-adenosyl-L-methionine</name>
        <dbReference type="ChEBI" id="CHEBI:59789"/>
    </ligand>
</feature>
<dbReference type="AlphaFoldDB" id="A0A4P6ZLP0"/>
<dbReference type="HAMAP" id="MF_01057">
    <property type="entry name" value="tRNA_methyltr_TrmB"/>
    <property type="match status" value="1"/>
</dbReference>
<comment type="similarity">
    <text evidence="8 9">Belongs to the class I-like SAM-binding methyltransferase superfamily. TrmB family.</text>
</comment>